<dbReference type="AlphaFoldDB" id="A0A9P4UNW2"/>
<evidence type="ECO:0000259" key="2">
    <source>
        <dbReference type="Pfam" id="PF00501"/>
    </source>
</evidence>
<sequence length="662" mass="73185">MADDDGDSSPPEELSVDSILKLLDTETKALMIADRYQKQFERMQDTTDRASPGRNVSPDQYLADDRTFHVPRHIGHNILPNHAIFSRLLRFAHAIPQKPCIRDDNIFVNGKPLEANHVQLLSDVIHLRARLWRVLTPSVRAAVETRSEVYIAILAPGSYEFTVAILAVLALGAIVVPISVALPAEEAVYFVTQSRSVAVLCAEDTLKTGTQLERLMRNSNSNSTFTCLGIKPSTLTGGMRPGDMAISSDRYLDENGPSVVIFTSGTTGPPKGSVKRRAFIFDTALGVADHYQFSRNDTVLHLLPVHHATGIGVMVFPSLVAGALIEFKSTGGFSSEWTWKRWREGGVTVFSGVPTIYMRMKRYYEDCISLLPANERDSYIEGARQLRCCLCGTSALPKPIADFWTVMLGKPILLRYGATEIGAVFKVRMNDAQVPEGSVGTKFSGHDVKLRPLDEDALTRIPSTTADSGPGQFIDDADEGEICVKSPEMFLRYAFDPIATAKAHTIDGYYRTGDIACKEFVNGEAYYKILGRASVDIIKSGGYKISALDVEREMLGLPYVAEVMVVGVPDEEFGERVAAVVILKTDFLQDLSIERLRHDLRSGLAGYKLPTLIRIAEDELPKSGTGKVVKRTLGPHYFPEDYRSLQEVQVWNPEGKHLKLKL</sequence>
<name>A0A9P4UNW2_9PEZI</name>
<dbReference type="Pfam" id="PF00501">
    <property type="entry name" value="AMP-binding"/>
    <property type="match status" value="1"/>
</dbReference>
<dbReference type="PANTHER" id="PTHR43201:SF8">
    <property type="entry name" value="ACYL-COA SYNTHETASE FAMILY MEMBER 3"/>
    <property type="match status" value="1"/>
</dbReference>
<dbReference type="Pfam" id="PF13193">
    <property type="entry name" value="AMP-binding_C"/>
    <property type="match status" value="1"/>
</dbReference>
<feature type="domain" description="AMP-dependent synthetase/ligase" evidence="2">
    <location>
        <begin position="149"/>
        <end position="493"/>
    </location>
</feature>
<dbReference type="InterPro" id="IPR025110">
    <property type="entry name" value="AMP-bd_C"/>
</dbReference>
<gene>
    <name evidence="4" type="ORF">K431DRAFT_286824</name>
</gene>
<proteinExistence type="inferred from homology"/>
<evidence type="ECO:0000259" key="3">
    <source>
        <dbReference type="Pfam" id="PF13193"/>
    </source>
</evidence>
<reference evidence="4" key="1">
    <citation type="journal article" date="2020" name="Stud. Mycol.">
        <title>101 Dothideomycetes genomes: a test case for predicting lifestyles and emergence of pathogens.</title>
        <authorList>
            <person name="Haridas S."/>
            <person name="Albert R."/>
            <person name="Binder M."/>
            <person name="Bloem J."/>
            <person name="Labutti K."/>
            <person name="Salamov A."/>
            <person name="Andreopoulos B."/>
            <person name="Baker S."/>
            <person name="Barry K."/>
            <person name="Bills G."/>
            <person name="Bluhm B."/>
            <person name="Cannon C."/>
            <person name="Castanera R."/>
            <person name="Culley D."/>
            <person name="Daum C."/>
            <person name="Ezra D."/>
            <person name="Gonzalez J."/>
            <person name="Henrissat B."/>
            <person name="Kuo A."/>
            <person name="Liang C."/>
            <person name="Lipzen A."/>
            <person name="Lutzoni F."/>
            <person name="Magnuson J."/>
            <person name="Mondo S."/>
            <person name="Nolan M."/>
            <person name="Ohm R."/>
            <person name="Pangilinan J."/>
            <person name="Park H.-J."/>
            <person name="Ramirez L."/>
            <person name="Alfaro M."/>
            <person name="Sun H."/>
            <person name="Tritt A."/>
            <person name="Yoshinaga Y."/>
            <person name="Zwiers L.-H."/>
            <person name="Turgeon B."/>
            <person name="Goodwin S."/>
            <person name="Spatafora J."/>
            <person name="Crous P."/>
            <person name="Grigoriev I."/>
        </authorList>
    </citation>
    <scope>NUCLEOTIDE SEQUENCE</scope>
    <source>
        <strain evidence="4">CBS 116435</strain>
    </source>
</reference>
<comment type="caution">
    <text evidence="4">The sequence shown here is derived from an EMBL/GenBank/DDBJ whole genome shotgun (WGS) entry which is preliminary data.</text>
</comment>
<organism evidence="4 5">
    <name type="scientific">Polychaeton citri CBS 116435</name>
    <dbReference type="NCBI Taxonomy" id="1314669"/>
    <lineage>
        <taxon>Eukaryota</taxon>
        <taxon>Fungi</taxon>
        <taxon>Dikarya</taxon>
        <taxon>Ascomycota</taxon>
        <taxon>Pezizomycotina</taxon>
        <taxon>Dothideomycetes</taxon>
        <taxon>Dothideomycetidae</taxon>
        <taxon>Capnodiales</taxon>
        <taxon>Capnodiaceae</taxon>
        <taxon>Polychaeton</taxon>
    </lineage>
</organism>
<dbReference type="PROSITE" id="PS00455">
    <property type="entry name" value="AMP_BINDING"/>
    <property type="match status" value="1"/>
</dbReference>
<evidence type="ECO:0000256" key="1">
    <source>
        <dbReference type="ARBA" id="ARBA00006432"/>
    </source>
</evidence>
<dbReference type="GO" id="GO:0031956">
    <property type="term" value="F:medium-chain fatty acid-CoA ligase activity"/>
    <property type="evidence" value="ECO:0007669"/>
    <property type="project" value="TreeGrafter"/>
</dbReference>
<dbReference type="InterPro" id="IPR000873">
    <property type="entry name" value="AMP-dep_synth/lig_dom"/>
</dbReference>
<feature type="domain" description="AMP-binding enzyme C-terminal" evidence="3">
    <location>
        <begin position="550"/>
        <end position="627"/>
    </location>
</feature>
<dbReference type="EMBL" id="MU003812">
    <property type="protein sequence ID" value="KAF2719385.1"/>
    <property type="molecule type" value="Genomic_DNA"/>
</dbReference>
<dbReference type="GO" id="GO:0006631">
    <property type="term" value="P:fatty acid metabolic process"/>
    <property type="evidence" value="ECO:0007669"/>
    <property type="project" value="TreeGrafter"/>
</dbReference>
<protein>
    <submittedName>
        <fullName evidence="4">Acetyl-CoA synthetase-like protein</fullName>
    </submittedName>
</protein>
<dbReference type="Gene3D" id="3.40.50.12780">
    <property type="entry name" value="N-terminal domain of ligase-like"/>
    <property type="match status" value="1"/>
</dbReference>
<dbReference type="InterPro" id="IPR045851">
    <property type="entry name" value="AMP-bd_C_sf"/>
</dbReference>
<evidence type="ECO:0000313" key="4">
    <source>
        <dbReference type="EMBL" id="KAF2719385.1"/>
    </source>
</evidence>
<dbReference type="OrthoDB" id="6614653at2759"/>
<comment type="similarity">
    <text evidence="1">Belongs to the ATP-dependent AMP-binding enzyme family.</text>
</comment>
<keyword evidence="5" id="KW-1185">Reference proteome</keyword>
<dbReference type="SUPFAM" id="SSF56801">
    <property type="entry name" value="Acetyl-CoA synthetase-like"/>
    <property type="match status" value="1"/>
</dbReference>
<evidence type="ECO:0000313" key="5">
    <source>
        <dbReference type="Proteomes" id="UP000799441"/>
    </source>
</evidence>
<dbReference type="PANTHER" id="PTHR43201">
    <property type="entry name" value="ACYL-COA SYNTHETASE"/>
    <property type="match status" value="1"/>
</dbReference>
<dbReference type="InterPro" id="IPR020845">
    <property type="entry name" value="AMP-binding_CS"/>
</dbReference>
<dbReference type="Gene3D" id="3.30.300.30">
    <property type="match status" value="1"/>
</dbReference>
<dbReference type="Proteomes" id="UP000799441">
    <property type="component" value="Unassembled WGS sequence"/>
</dbReference>
<accession>A0A9P4UNW2</accession>
<dbReference type="InterPro" id="IPR042099">
    <property type="entry name" value="ANL_N_sf"/>
</dbReference>